<proteinExistence type="predicted"/>
<dbReference type="PANTHER" id="PTHR38847">
    <property type="match status" value="1"/>
</dbReference>
<keyword evidence="3" id="KW-1185">Reference proteome</keyword>
<keyword evidence="1" id="KW-0732">Signal</keyword>
<gene>
    <name evidence="2" type="ORF">EI97DRAFT_283504</name>
</gene>
<dbReference type="Proteomes" id="UP000800097">
    <property type="component" value="Unassembled WGS sequence"/>
</dbReference>
<feature type="signal peptide" evidence="1">
    <location>
        <begin position="1"/>
        <end position="20"/>
    </location>
</feature>
<evidence type="ECO:0000256" key="1">
    <source>
        <dbReference type="SAM" id="SignalP"/>
    </source>
</evidence>
<dbReference type="GeneID" id="54547559"/>
<dbReference type="InterPro" id="IPR025649">
    <property type="entry name" value="DUF4360"/>
</dbReference>
<name>A0A6A6JN77_WESOR</name>
<evidence type="ECO:0000313" key="2">
    <source>
        <dbReference type="EMBL" id="KAF2278090.1"/>
    </source>
</evidence>
<reference evidence="2" key="1">
    <citation type="journal article" date="2020" name="Stud. Mycol.">
        <title>101 Dothideomycetes genomes: a test case for predicting lifestyles and emergence of pathogens.</title>
        <authorList>
            <person name="Haridas S."/>
            <person name="Albert R."/>
            <person name="Binder M."/>
            <person name="Bloem J."/>
            <person name="Labutti K."/>
            <person name="Salamov A."/>
            <person name="Andreopoulos B."/>
            <person name="Baker S."/>
            <person name="Barry K."/>
            <person name="Bills G."/>
            <person name="Bluhm B."/>
            <person name="Cannon C."/>
            <person name="Castanera R."/>
            <person name="Culley D."/>
            <person name="Daum C."/>
            <person name="Ezra D."/>
            <person name="Gonzalez J."/>
            <person name="Henrissat B."/>
            <person name="Kuo A."/>
            <person name="Liang C."/>
            <person name="Lipzen A."/>
            <person name="Lutzoni F."/>
            <person name="Magnuson J."/>
            <person name="Mondo S."/>
            <person name="Nolan M."/>
            <person name="Ohm R."/>
            <person name="Pangilinan J."/>
            <person name="Park H.-J."/>
            <person name="Ramirez L."/>
            <person name="Alfaro M."/>
            <person name="Sun H."/>
            <person name="Tritt A."/>
            <person name="Yoshinaga Y."/>
            <person name="Zwiers L.-H."/>
            <person name="Turgeon B."/>
            <person name="Goodwin S."/>
            <person name="Spatafora J."/>
            <person name="Crous P."/>
            <person name="Grigoriev I."/>
        </authorList>
    </citation>
    <scope>NUCLEOTIDE SEQUENCE</scope>
    <source>
        <strain evidence="2">CBS 379.55</strain>
    </source>
</reference>
<protein>
    <recommendedName>
        <fullName evidence="4">Secreted protein</fullName>
    </recommendedName>
</protein>
<dbReference type="Pfam" id="PF14273">
    <property type="entry name" value="DUF4360"/>
    <property type="match status" value="1"/>
</dbReference>
<organism evidence="2 3">
    <name type="scientific">Westerdykella ornata</name>
    <dbReference type="NCBI Taxonomy" id="318751"/>
    <lineage>
        <taxon>Eukaryota</taxon>
        <taxon>Fungi</taxon>
        <taxon>Dikarya</taxon>
        <taxon>Ascomycota</taxon>
        <taxon>Pezizomycotina</taxon>
        <taxon>Dothideomycetes</taxon>
        <taxon>Pleosporomycetidae</taxon>
        <taxon>Pleosporales</taxon>
        <taxon>Sporormiaceae</taxon>
        <taxon>Westerdykella</taxon>
    </lineage>
</organism>
<evidence type="ECO:0008006" key="4">
    <source>
        <dbReference type="Google" id="ProtNLM"/>
    </source>
</evidence>
<dbReference type="OrthoDB" id="152248at2759"/>
<dbReference type="AlphaFoldDB" id="A0A6A6JN77"/>
<evidence type="ECO:0000313" key="3">
    <source>
        <dbReference type="Proteomes" id="UP000800097"/>
    </source>
</evidence>
<dbReference type="PANTHER" id="PTHR38847:SF1">
    <property type="entry name" value="PSEUDOURIDINE SYNTHASE RSUA_RLUA-LIKE DOMAIN-CONTAINING PROTEIN"/>
    <property type="match status" value="1"/>
</dbReference>
<dbReference type="EMBL" id="ML986489">
    <property type="protein sequence ID" value="KAF2278090.1"/>
    <property type="molecule type" value="Genomic_DNA"/>
</dbReference>
<dbReference type="RefSeq" id="XP_033655629.1">
    <property type="nucleotide sequence ID" value="XM_033794384.1"/>
</dbReference>
<feature type="chain" id="PRO_5025480364" description="Secreted protein" evidence="1">
    <location>
        <begin position="21"/>
        <end position="223"/>
    </location>
</feature>
<sequence>MLHNLALLFLFTLLLTPPAASPFAFRQTGSPKPPKNILKVSDVTVETEADGSGCRPGTVRVAVSEDSSLMTFIFDDFQAAVGPNAGSYRKRALCRVSVTISSPGWAFDVQSVDFRGYVRLGKGVQASIVSRWKWVDMKTGADLKGKGNMQKKVEAPFEEDFLLHKDGETSGEAAVCQKASARFAITLSATLNTDLASPPDSIIQGGSLDNSFKEQMLLGWKNC</sequence>
<accession>A0A6A6JN77</accession>